<evidence type="ECO:0000256" key="1">
    <source>
        <dbReference type="ARBA" id="ARBA00009437"/>
    </source>
</evidence>
<dbReference type="GO" id="GO:0003677">
    <property type="term" value="F:DNA binding"/>
    <property type="evidence" value="ECO:0007669"/>
    <property type="project" value="UniProtKB-KW"/>
</dbReference>
<dbReference type="PROSITE" id="PS50931">
    <property type="entry name" value="HTH_LYSR"/>
    <property type="match status" value="1"/>
</dbReference>
<dbReference type="EMBL" id="BIFH01000013">
    <property type="protein sequence ID" value="GCD92520.1"/>
    <property type="molecule type" value="Genomic_DNA"/>
</dbReference>
<dbReference type="Pfam" id="PF03466">
    <property type="entry name" value="LysR_substrate"/>
    <property type="match status" value="1"/>
</dbReference>
<keyword evidence="7" id="KW-1185">Reference proteome</keyword>
<gene>
    <name evidence="6" type="ORF">EHYA_00158</name>
</gene>
<dbReference type="Proteomes" id="UP000286931">
    <property type="component" value="Unassembled WGS sequence"/>
</dbReference>
<feature type="domain" description="HTH lysR-type" evidence="5">
    <location>
        <begin position="1"/>
        <end position="58"/>
    </location>
</feature>
<keyword evidence="2" id="KW-0805">Transcription regulation</keyword>
<evidence type="ECO:0000256" key="3">
    <source>
        <dbReference type="ARBA" id="ARBA00023125"/>
    </source>
</evidence>
<evidence type="ECO:0000313" key="6">
    <source>
        <dbReference type="EMBL" id="GCD92520.1"/>
    </source>
</evidence>
<dbReference type="SUPFAM" id="SSF46785">
    <property type="entry name" value="Winged helix' DNA-binding domain"/>
    <property type="match status" value="1"/>
</dbReference>
<dbReference type="InterPro" id="IPR036388">
    <property type="entry name" value="WH-like_DNA-bd_sf"/>
</dbReference>
<dbReference type="Gene3D" id="1.10.10.10">
    <property type="entry name" value="Winged helix-like DNA-binding domain superfamily/Winged helix DNA-binding domain"/>
    <property type="match status" value="1"/>
</dbReference>
<reference evidence="6 7" key="1">
    <citation type="submission" date="2018-12" db="EMBL/GenBank/DDBJ databases">
        <title>Draft genome sequence of Embleya hyalina NBRC 13850T.</title>
        <authorList>
            <person name="Komaki H."/>
            <person name="Hosoyama A."/>
            <person name="Kimura A."/>
            <person name="Ichikawa N."/>
            <person name="Tamura T."/>
        </authorList>
    </citation>
    <scope>NUCLEOTIDE SEQUENCE [LARGE SCALE GENOMIC DNA]</scope>
    <source>
        <strain evidence="6 7">NBRC 13850</strain>
    </source>
</reference>
<evidence type="ECO:0000313" key="7">
    <source>
        <dbReference type="Proteomes" id="UP000286931"/>
    </source>
</evidence>
<dbReference type="PANTHER" id="PTHR30346">
    <property type="entry name" value="TRANSCRIPTIONAL DUAL REGULATOR HCAR-RELATED"/>
    <property type="match status" value="1"/>
</dbReference>
<accession>A0A401YD50</accession>
<evidence type="ECO:0000256" key="2">
    <source>
        <dbReference type="ARBA" id="ARBA00023015"/>
    </source>
</evidence>
<dbReference type="AlphaFoldDB" id="A0A401YD50"/>
<dbReference type="InterPro" id="IPR000847">
    <property type="entry name" value="LysR_HTH_N"/>
</dbReference>
<dbReference type="OrthoDB" id="4131546at2"/>
<protein>
    <submittedName>
        <fullName evidence="6">LysR family transcriptional regulator</fullName>
    </submittedName>
</protein>
<dbReference type="InterPro" id="IPR005119">
    <property type="entry name" value="LysR_subst-bd"/>
</dbReference>
<keyword evidence="3" id="KW-0238">DNA-binding</keyword>
<evidence type="ECO:0000259" key="5">
    <source>
        <dbReference type="PROSITE" id="PS50931"/>
    </source>
</evidence>
<organism evidence="6 7">
    <name type="scientific">Embleya hyalina</name>
    <dbReference type="NCBI Taxonomy" id="516124"/>
    <lineage>
        <taxon>Bacteria</taxon>
        <taxon>Bacillati</taxon>
        <taxon>Actinomycetota</taxon>
        <taxon>Actinomycetes</taxon>
        <taxon>Kitasatosporales</taxon>
        <taxon>Streptomycetaceae</taxon>
        <taxon>Embleya</taxon>
    </lineage>
</organism>
<comment type="similarity">
    <text evidence="1">Belongs to the LysR transcriptional regulatory family.</text>
</comment>
<comment type="caution">
    <text evidence="6">The sequence shown here is derived from an EMBL/GenBank/DDBJ whole genome shotgun (WGS) entry which is preliminary data.</text>
</comment>
<dbReference type="RefSeq" id="WP_126634880.1">
    <property type="nucleotide sequence ID" value="NZ_BIFH01000013.1"/>
</dbReference>
<name>A0A401YD50_9ACTN</name>
<dbReference type="SUPFAM" id="SSF53850">
    <property type="entry name" value="Periplasmic binding protein-like II"/>
    <property type="match status" value="1"/>
</dbReference>
<proteinExistence type="inferred from homology"/>
<dbReference type="GO" id="GO:0003700">
    <property type="term" value="F:DNA-binding transcription factor activity"/>
    <property type="evidence" value="ECO:0007669"/>
    <property type="project" value="InterPro"/>
</dbReference>
<keyword evidence="4" id="KW-0804">Transcription</keyword>
<dbReference type="GO" id="GO:0032993">
    <property type="term" value="C:protein-DNA complex"/>
    <property type="evidence" value="ECO:0007669"/>
    <property type="project" value="TreeGrafter"/>
</dbReference>
<dbReference type="PANTHER" id="PTHR30346:SF29">
    <property type="entry name" value="LYSR SUBSTRATE-BINDING"/>
    <property type="match status" value="1"/>
</dbReference>
<evidence type="ECO:0000256" key="4">
    <source>
        <dbReference type="ARBA" id="ARBA00023163"/>
    </source>
</evidence>
<dbReference type="Pfam" id="PF00126">
    <property type="entry name" value="HTH_1"/>
    <property type="match status" value="1"/>
</dbReference>
<dbReference type="Gene3D" id="3.40.190.10">
    <property type="entry name" value="Periplasmic binding protein-like II"/>
    <property type="match status" value="2"/>
</dbReference>
<sequence>METRRLQVLVELARLGSMRAVADVSNTTTSTVSQQIATLSRDMGVALIEPAGRRVRLTPAGRRLAEHAVTILAAVEAAHHDLSPGAEPNGTLRIAGYATAIRVHLLPVVAELAVSHPRVRVLIREHEPAEALQLLAEDATDLALAYDYNLAPAAEDPTVRATPLWTACWGLGVPDDADPREGTTLDVFGRFDTHDWIVNSRNTADETVIRTLASMVGFTPRVTHQADSLDLVQGMIAAGLGVGLLPLDTIVAPGVRLIPLTAPIVEMRARAVARRGRLNWPPLALMTTLLRRRAGFPE</sequence>
<dbReference type="InterPro" id="IPR036390">
    <property type="entry name" value="WH_DNA-bd_sf"/>
</dbReference>